<gene>
    <name evidence="2" type="ORF">MICH65_0347</name>
</gene>
<accession>A0A857NGL2</accession>
<name>A0A857NGL2_9BACT</name>
<dbReference type="AlphaFoldDB" id="A0A857NGL2"/>
<sequence>MKKRRTRRDKVRASSRKLVSRKKKVVSLKDVADSDKQEIRWLRADLTKSLWLTMLAVGVEVALWYFLKP</sequence>
<reference evidence="3" key="1">
    <citation type="journal article" date="2020" name="Microorganisms">
        <title>Complete Genome of a Member of a New Bacterial Lineage in the Microgenomates Group Reveals an Unusual Nucleotide Composition Disparity Between Two Strands of DNA and Limited Metabolic Potential.</title>
        <authorList>
            <person name="Kadnikov V.V."/>
            <person name="Mardanov A.V."/>
            <person name="Beletsky A.V."/>
            <person name="Karnachuk O.V."/>
            <person name="Ravin N.V."/>
        </authorList>
    </citation>
    <scope>NUCLEOTIDE SEQUENCE [LARGE SCALE GENOMIC DNA]</scope>
</reference>
<dbReference type="EMBL" id="CP047901">
    <property type="protein sequence ID" value="QHO63328.1"/>
    <property type="molecule type" value="Genomic_DNA"/>
</dbReference>
<evidence type="ECO:0000256" key="1">
    <source>
        <dbReference type="SAM" id="Phobius"/>
    </source>
</evidence>
<evidence type="ECO:0000313" key="3">
    <source>
        <dbReference type="Proteomes" id="UP000463983"/>
    </source>
</evidence>
<dbReference type="RefSeq" id="WP_161931714.1">
    <property type="nucleotide sequence ID" value="NZ_CP047901.1"/>
</dbReference>
<evidence type="ECO:0000313" key="2">
    <source>
        <dbReference type="EMBL" id="QHO63328.1"/>
    </source>
</evidence>
<proteinExistence type="predicted"/>
<dbReference type="KEGG" id="caqa:MICH65_0347"/>
<feature type="transmembrane region" description="Helical" evidence="1">
    <location>
        <begin position="49"/>
        <end position="67"/>
    </location>
</feature>
<organism evidence="2 3">
    <name type="scientific">Candidatus Chazhemtobacterium aquaticus</name>
    <dbReference type="NCBI Taxonomy" id="2715735"/>
    <lineage>
        <taxon>Bacteria</taxon>
        <taxon>Candidatus Chazhemtobacteraceae</taxon>
        <taxon>Candidatus Chazhemtobacterium</taxon>
    </lineage>
</organism>
<protein>
    <submittedName>
        <fullName evidence="2">Uncharacterized protein</fullName>
    </submittedName>
</protein>
<keyword evidence="1" id="KW-0812">Transmembrane</keyword>
<keyword evidence="3" id="KW-1185">Reference proteome</keyword>
<keyword evidence="1" id="KW-0472">Membrane</keyword>
<keyword evidence="1" id="KW-1133">Transmembrane helix</keyword>
<dbReference type="Proteomes" id="UP000463983">
    <property type="component" value="Chromosome"/>
</dbReference>